<sequence length="201" mass="22692">MKIRINLYTEEFRPKRDRVSLGQAVLAWLLLSLLVAIVIFWQQGRSATAQQQVAEQKQRVALQQQQLEQLTKAIEQRAVDVSLQRQAEQAEHLLSMKRLLLQRLQGQAEVNNGFSTFLSALAAIEDQQVWLQHIYINNGAMALAGRASGSDAVPKWVNQFKHYPPLARQKFSGLKLFRDEQQGLHFSLSSSTDANVGGLND</sequence>
<keyword evidence="2" id="KW-1133">Transmembrane helix</keyword>
<evidence type="ECO:0000313" key="4">
    <source>
        <dbReference type="Proteomes" id="UP000651977"/>
    </source>
</evidence>
<reference evidence="4" key="1">
    <citation type="journal article" date="2019" name="Int. J. Syst. Evol. Microbiol.">
        <title>The Global Catalogue of Microorganisms (GCM) 10K type strain sequencing project: providing services to taxonomists for standard genome sequencing and annotation.</title>
        <authorList>
            <consortium name="The Broad Institute Genomics Platform"/>
            <consortium name="The Broad Institute Genome Sequencing Center for Infectious Disease"/>
            <person name="Wu L."/>
            <person name="Ma J."/>
        </authorList>
    </citation>
    <scope>NUCLEOTIDE SEQUENCE [LARGE SCALE GENOMIC DNA]</scope>
    <source>
        <strain evidence="4">CGMCC 1.10131</strain>
    </source>
</reference>
<accession>A0ABQ1HXA0</accession>
<evidence type="ECO:0008006" key="5">
    <source>
        <dbReference type="Google" id="ProtNLM"/>
    </source>
</evidence>
<feature type="coiled-coil region" evidence="1">
    <location>
        <begin position="46"/>
        <end position="73"/>
    </location>
</feature>
<keyword evidence="4" id="KW-1185">Reference proteome</keyword>
<dbReference type="EMBL" id="BMDY01000003">
    <property type="protein sequence ID" value="GGA96087.1"/>
    <property type="molecule type" value="Genomic_DNA"/>
</dbReference>
<dbReference type="RefSeq" id="WP_055732860.1">
    <property type="nucleotide sequence ID" value="NZ_BMDY01000003.1"/>
</dbReference>
<organism evidence="3 4">
    <name type="scientific">Agarivorans gilvus</name>
    <dbReference type="NCBI Taxonomy" id="680279"/>
    <lineage>
        <taxon>Bacteria</taxon>
        <taxon>Pseudomonadati</taxon>
        <taxon>Pseudomonadota</taxon>
        <taxon>Gammaproteobacteria</taxon>
        <taxon>Alteromonadales</taxon>
        <taxon>Alteromonadaceae</taxon>
        <taxon>Agarivorans</taxon>
    </lineage>
</organism>
<gene>
    <name evidence="3" type="ORF">GCM10007414_06220</name>
</gene>
<protein>
    <recommendedName>
        <fullName evidence="5">MSHA biogenesis protein MshI</fullName>
    </recommendedName>
</protein>
<evidence type="ECO:0000256" key="2">
    <source>
        <dbReference type="SAM" id="Phobius"/>
    </source>
</evidence>
<evidence type="ECO:0000313" key="3">
    <source>
        <dbReference type="EMBL" id="GGA96087.1"/>
    </source>
</evidence>
<proteinExistence type="predicted"/>
<evidence type="ECO:0000256" key="1">
    <source>
        <dbReference type="SAM" id="Coils"/>
    </source>
</evidence>
<dbReference type="Proteomes" id="UP000651977">
    <property type="component" value="Unassembled WGS sequence"/>
</dbReference>
<keyword evidence="2" id="KW-0812">Transmembrane</keyword>
<comment type="caution">
    <text evidence="3">The sequence shown here is derived from an EMBL/GenBank/DDBJ whole genome shotgun (WGS) entry which is preliminary data.</text>
</comment>
<feature type="transmembrane region" description="Helical" evidence="2">
    <location>
        <begin position="21"/>
        <end position="41"/>
    </location>
</feature>
<name>A0ABQ1HXA0_9ALTE</name>
<keyword evidence="2" id="KW-0472">Membrane</keyword>
<keyword evidence="1" id="KW-0175">Coiled coil</keyword>